<dbReference type="EMBL" id="CAJPEV010000321">
    <property type="protein sequence ID" value="CAG0883950.1"/>
    <property type="molecule type" value="Genomic_DNA"/>
</dbReference>
<dbReference type="PANTHER" id="PTHR11005">
    <property type="entry name" value="LYSOSOMAL ACID LIPASE-RELATED"/>
    <property type="match status" value="1"/>
</dbReference>
<organism evidence="10">
    <name type="scientific">Darwinula stevensoni</name>
    <dbReference type="NCBI Taxonomy" id="69355"/>
    <lineage>
        <taxon>Eukaryota</taxon>
        <taxon>Metazoa</taxon>
        <taxon>Ecdysozoa</taxon>
        <taxon>Arthropoda</taxon>
        <taxon>Crustacea</taxon>
        <taxon>Oligostraca</taxon>
        <taxon>Ostracoda</taxon>
        <taxon>Podocopa</taxon>
        <taxon>Podocopida</taxon>
        <taxon>Darwinulocopina</taxon>
        <taxon>Darwinuloidea</taxon>
        <taxon>Darwinulidae</taxon>
        <taxon>Darwinula</taxon>
    </lineage>
</organism>
<dbReference type="Gene3D" id="3.40.50.1820">
    <property type="entry name" value="alpha/beta hydrolase"/>
    <property type="match status" value="2"/>
</dbReference>
<dbReference type="FunFam" id="3.40.50.1820:FF:000057">
    <property type="entry name" value="Lipase"/>
    <property type="match status" value="1"/>
</dbReference>
<protein>
    <recommendedName>
        <fullName evidence="9">Partial AB-hydrolase lipase domain-containing protein</fullName>
    </recommendedName>
</protein>
<feature type="active site" description="Charge relay system" evidence="7">
    <location>
        <position position="433"/>
    </location>
</feature>
<proteinExistence type="inferred from homology"/>
<evidence type="ECO:0000256" key="6">
    <source>
        <dbReference type="ARBA" id="ARBA00023180"/>
    </source>
</evidence>
<comment type="similarity">
    <text evidence="1">Belongs to the AB hydrolase superfamily. Lipase family.</text>
</comment>
<evidence type="ECO:0000256" key="7">
    <source>
        <dbReference type="PIRSR" id="PIRSR000862-1"/>
    </source>
</evidence>
<gene>
    <name evidence="10" type="ORF">DSTB1V02_LOCUS2761</name>
</gene>
<keyword evidence="11" id="KW-1185">Reference proteome</keyword>
<evidence type="ECO:0000256" key="8">
    <source>
        <dbReference type="SAM" id="SignalP"/>
    </source>
</evidence>
<keyword evidence="5" id="KW-0443">Lipid metabolism</keyword>
<evidence type="ECO:0000259" key="9">
    <source>
        <dbReference type="Pfam" id="PF04083"/>
    </source>
</evidence>
<feature type="signal peptide" evidence="8">
    <location>
        <begin position="1"/>
        <end position="20"/>
    </location>
</feature>
<dbReference type="GO" id="GO:0016788">
    <property type="term" value="F:hydrolase activity, acting on ester bonds"/>
    <property type="evidence" value="ECO:0007669"/>
    <property type="project" value="InterPro"/>
</dbReference>
<evidence type="ECO:0000256" key="1">
    <source>
        <dbReference type="ARBA" id="ARBA00010701"/>
    </source>
</evidence>
<feature type="chain" id="PRO_5036209070" description="Partial AB-hydrolase lipase domain-containing protein" evidence="8">
    <location>
        <begin position="21"/>
        <end position="459"/>
    </location>
</feature>
<keyword evidence="4" id="KW-0442">Lipid degradation</keyword>
<dbReference type="Proteomes" id="UP000677054">
    <property type="component" value="Unassembled WGS sequence"/>
</dbReference>
<evidence type="ECO:0000256" key="4">
    <source>
        <dbReference type="ARBA" id="ARBA00022963"/>
    </source>
</evidence>
<dbReference type="OrthoDB" id="9974421at2759"/>
<keyword evidence="2 8" id="KW-0732">Signal</keyword>
<name>A0A7R8X8Z3_9CRUS</name>
<dbReference type="AlphaFoldDB" id="A0A7R8X8Z3"/>
<reference evidence="10" key="1">
    <citation type="submission" date="2020-11" db="EMBL/GenBank/DDBJ databases">
        <authorList>
            <person name="Tran Van P."/>
        </authorList>
    </citation>
    <scope>NUCLEOTIDE SEQUENCE</scope>
</reference>
<sequence>MGSVSVLALALLSLASSSLGRVAEREVILGSGELGNPHQSFPITRKAWGKKAGGVRRHVGPHRAHPELRNDNLDTPGLIAKFGYPVETHTVTTADGYMIDVHRIPYGVNESDEGSRIPVFVQHGLLSSSADWVVSGPEKGLGFILADAGYDVWIGNVRGNTYGRRHVKLSPKDEAFWDFSWDQMGELDLPAMLDKMLKKTGQDKFHYIGHSMGTIMFWVLSDMRPEYRDHFLSMHAMGPVARVDHMISPIGLIAPFANQIQRILKWFGHYEFLPHNIWMTLMGKYFCLLSAVDERICENIIFLLCGYDSKQLNVWLLEMLGRYEFMPSSDFMASLVCNENWRLQIVCTSVLFLLCGFDEAQLNDHFDWGEEVNLQRYGQAVPPEYNLSKVNTPVFLYWGQNDWLAVPQDVEWLSKQVPSLNGNFRVNFNAWNHLDFLWGIDAKKLVYDKITDLMKQFES</sequence>
<dbReference type="Pfam" id="PF04083">
    <property type="entry name" value="Abhydro_lipase"/>
    <property type="match status" value="1"/>
</dbReference>
<dbReference type="GO" id="GO:0016042">
    <property type="term" value="P:lipid catabolic process"/>
    <property type="evidence" value="ECO:0007669"/>
    <property type="project" value="UniProtKB-KW"/>
</dbReference>
<feature type="domain" description="Partial AB-hydrolase lipase" evidence="9">
    <location>
        <begin position="78"/>
        <end position="135"/>
    </location>
</feature>
<evidence type="ECO:0000313" key="11">
    <source>
        <dbReference type="Proteomes" id="UP000677054"/>
    </source>
</evidence>
<dbReference type="EMBL" id="LR899838">
    <property type="protein sequence ID" value="CAD7242816.1"/>
    <property type="molecule type" value="Genomic_DNA"/>
</dbReference>
<feature type="active site" description="Nucleophile" evidence="7">
    <location>
        <position position="211"/>
    </location>
</feature>
<feature type="active site" description="Charge relay system" evidence="7">
    <location>
        <position position="402"/>
    </location>
</feature>
<keyword evidence="6" id="KW-0325">Glycoprotein</keyword>
<dbReference type="InterPro" id="IPR025483">
    <property type="entry name" value="Lipase_euk"/>
</dbReference>
<dbReference type="InterPro" id="IPR029058">
    <property type="entry name" value="AB_hydrolase_fold"/>
</dbReference>
<accession>A0A7R8X8Z3</accession>
<dbReference type="PIRSF" id="PIRSF000862">
    <property type="entry name" value="Steryl_ester_lip"/>
    <property type="match status" value="1"/>
</dbReference>
<dbReference type="SUPFAM" id="SSF53474">
    <property type="entry name" value="alpha/beta-Hydrolases"/>
    <property type="match status" value="1"/>
</dbReference>
<evidence type="ECO:0000256" key="2">
    <source>
        <dbReference type="ARBA" id="ARBA00022729"/>
    </source>
</evidence>
<evidence type="ECO:0000256" key="3">
    <source>
        <dbReference type="ARBA" id="ARBA00022801"/>
    </source>
</evidence>
<dbReference type="InterPro" id="IPR006693">
    <property type="entry name" value="AB_hydrolase_lipase"/>
</dbReference>
<evidence type="ECO:0000313" key="10">
    <source>
        <dbReference type="EMBL" id="CAD7242816.1"/>
    </source>
</evidence>
<evidence type="ECO:0000256" key="5">
    <source>
        <dbReference type="ARBA" id="ARBA00023098"/>
    </source>
</evidence>
<keyword evidence="3" id="KW-0378">Hydrolase</keyword>